<proteinExistence type="inferred from homology"/>
<dbReference type="SUPFAM" id="SSF51445">
    <property type="entry name" value="(Trans)glycosidases"/>
    <property type="match status" value="1"/>
</dbReference>
<organism evidence="7 8">
    <name type="scientific">Batillaria attramentaria</name>
    <dbReference type="NCBI Taxonomy" id="370345"/>
    <lineage>
        <taxon>Eukaryota</taxon>
        <taxon>Metazoa</taxon>
        <taxon>Spiralia</taxon>
        <taxon>Lophotrochozoa</taxon>
        <taxon>Mollusca</taxon>
        <taxon>Gastropoda</taxon>
        <taxon>Caenogastropoda</taxon>
        <taxon>Sorbeoconcha</taxon>
        <taxon>Cerithioidea</taxon>
        <taxon>Batillariidae</taxon>
        <taxon>Batillaria</taxon>
    </lineage>
</organism>
<evidence type="ECO:0000256" key="1">
    <source>
        <dbReference type="ARBA" id="ARBA00022801"/>
    </source>
</evidence>
<dbReference type="PROSITE" id="PS51910">
    <property type="entry name" value="GH18_2"/>
    <property type="match status" value="1"/>
</dbReference>
<dbReference type="AlphaFoldDB" id="A0ABD0M4F0"/>
<dbReference type="PANTHER" id="PTHR11177:SF317">
    <property type="entry name" value="CHITINASE 12-RELATED"/>
    <property type="match status" value="1"/>
</dbReference>
<keyword evidence="5" id="KW-0472">Membrane</keyword>
<protein>
    <recommendedName>
        <fullName evidence="6">GH18 domain-containing protein</fullName>
    </recommendedName>
</protein>
<feature type="domain" description="GH18" evidence="6">
    <location>
        <begin position="28"/>
        <end position="401"/>
    </location>
</feature>
<dbReference type="InterPro" id="IPR001223">
    <property type="entry name" value="Glyco_hydro18_cat"/>
</dbReference>
<keyword evidence="8" id="KW-1185">Reference proteome</keyword>
<dbReference type="PROSITE" id="PS01095">
    <property type="entry name" value="GH18_1"/>
    <property type="match status" value="1"/>
</dbReference>
<dbReference type="EMBL" id="JACVVK020000006">
    <property type="protein sequence ID" value="KAK7506573.1"/>
    <property type="molecule type" value="Genomic_DNA"/>
</dbReference>
<name>A0ABD0M4F0_9CAEN</name>
<sequence>MADVGSAFFTTMVLTIILNLMGVGGKEFVRLCYFTNWSNTRESPYARFQISDIDPSLCTHLVYAFAKIDSDSHTIAPMYGDEEPRPGQTGRYKEFNDLKRRNPRLRTLLSIGGQVAGDVFTQVTRDDNRLSRFATTTVDFLRKRGFDGLDVDWEYPNATYKADFSKLLKTLRTTFEEEDTRRDRLLLTAALAAGTQHFGGYDFGALARYLDYANLMTYDYHNAGWSDITGFNSPLYSRKSDPRFNAELSTNWTMQYYISRGVPKAKILVGVTGAGSYFKLANENETDVGAPAIKIYPETRKSAMWLLDDRLAYPEICRVLQNTQVKRVFDEEQHVPYAYINDDWYGYEDKQSLEGKVSWMAKEGVGGVMFWSLDQDDFAGKLCDDGKYPLLRALGGTIKGHMGPHLTDNVNPDIVYLTKYMGGGAARPVMSAVVNVVMTVLVVVFGLH</sequence>
<keyword evidence="5" id="KW-0812">Transmembrane</keyword>
<dbReference type="InterPro" id="IPR011583">
    <property type="entry name" value="Chitinase_II/V-like_cat"/>
</dbReference>
<feature type="transmembrane region" description="Helical" evidence="5">
    <location>
        <begin position="429"/>
        <end position="447"/>
    </location>
</feature>
<dbReference type="GO" id="GO:0004568">
    <property type="term" value="F:chitinase activity"/>
    <property type="evidence" value="ECO:0007669"/>
    <property type="project" value="UniProtKB-ARBA"/>
</dbReference>
<gene>
    <name evidence="7" type="ORF">BaRGS_00002048</name>
</gene>
<evidence type="ECO:0000259" key="6">
    <source>
        <dbReference type="PROSITE" id="PS51910"/>
    </source>
</evidence>
<dbReference type="InterPro" id="IPR017853">
    <property type="entry name" value="GH"/>
</dbReference>
<keyword evidence="2 3" id="KW-0326">Glycosidase</keyword>
<keyword evidence="5" id="KW-1133">Transmembrane helix</keyword>
<dbReference type="Gene3D" id="3.20.20.80">
    <property type="entry name" value="Glycosidases"/>
    <property type="match status" value="1"/>
</dbReference>
<keyword evidence="1 3" id="KW-0378">Hydrolase</keyword>
<dbReference type="Pfam" id="PF00704">
    <property type="entry name" value="Glyco_hydro_18"/>
    <property type="match status" value="1"/>
</dbReference>
<dbReference type="Proteomes" id="UP001519460">
    <property type="component" value="Unassembled WGS sequence"/>
</dbReference>
<dbReference type="InterPro" id="IPR029070">
    <property type="entry name" value="Chitinase_insertion_sf"/>
</dbReference>
<dbReference type="PANTHER" id="PTHR11177">
    <property type="entry name" value="CHITINASE"/>
    <property type="match status" value="1"/>
</dbReference>
<evidence type="ECO:0000313" key="8">
    <source>
        <dbReference type="Proteomes" id="UP001519460"/>
    </source>
</evidence>
<reference evidence="7 8" key="1">
    <citation type="journal article" date="2023" name="Sci. Data">
        <title>Genome assembly of the Korean intertidal mud-creeper Batillaria attramentaria.</title>
        <authorList>
            <person name="Patra A.K."/>
            <person name="Ho P.T."/>
            <person name="Jun S."/>
            <person name="Lee S.J."/>
            <person name="Kim Y."/>
            <person name="Won Y.J."/>
        </authorList>
    </citation>
    <scope>NUCLEOTIDE SEQUENCE [LARGE SCALE GENOMIC DNA]</scope>
    <source>
        <strain evidence="7">Wonlab-2016</strain>
    </source>
</reference>
<comment type="caution">
    <text evidence="7">The sequence shown here is derived from an EMBL/GenBank/DDBJ whole genome shotgun (WGS) entry which is preliminary data.</text>
</comment>
<dbReference type="GO" id="GO:0006032">
    <property type="term" value="P:chitin catabolic process"/>
    <property type="evidence" value="ECO:0007669"/>
    <property type="project" value="UniProtKB-ARBA"/>
</dbReference>
<evidence type="ECO:0000313" key="7">
    <source>
        <dbReference type="EMBL" id="KAK7506573.1"/>
    </source>
</evidence>
<dbReference type="SMART" id="SM00636">
    <property type="entry name" value="Glyco_18"/>
    <property type="match status" value="1"/>
</dbReference>
<dbReference type="Gene3D" id="3.10.50.10">
    <property type="match status" value="1"/>
</dbReference>
<comment type="similarity">
    <text evidence="4">Belongs to the glycosyl hydrolase 18 family.</text>
</comment>
<evidence type="ECO:0000256" key="5">
    <source>
        <dbReference type="SAM" id="Phobius"/>
    </source>
</evidence>
<feature type="transmembrane region" description="Helical" evidence="5">
    <location>
        <begin position="6"/>
        <end position="24"/>
    </location>
</feature>
<evidence type="ECO:0000256" key="3">
    <source>
        <dbReference type="RuleBase" id="RU000489"/>
    </source>
</evidence>
<dbReference type="SUPFAM" id="SSF54556">
    <property type="entry name" value="Chitinase insertion domain"/>
    <property type="match status" value="1"/>
</dbReference>
<evidence type="ECO:0000256" key="4">
    <source>
        <dbReference type="RuleBase" id="RU004453"/>
    </source>
</evidence>
<accession>A0ABD0M4F0</accession>
<dbReference type="InterPro" id="IPR001579">
    <property type="entry name" value="Glyco_hydro_18_chit_AS"/>
</dbReference>
<dbReference type="InterPro" id="IPR050314">
    <property type="entry name" value="Glycosyl_Hydrlase_18"/>
</dbReference>
<evidence type="ECO:0000256" key="2">
    <source>
        <dbReference type="ARBA" id="ARBA00023295"/>
    </source>
</evidence>